<evidence type="ECO:0000259" key="1">
    <source>
        <dbReference type="Pfam" id="PF00248"/>
    </source>
</evidence>
<dbReference type="InterPro" id="IPR020471">
    <property type="entry name" value="AKR"/>
</dbReference>
<dbReference type="Gene3D" id="3.20.20.100">
    <property type="entry name" value="NADP-dependent oxidoreductase domain"/>
    <property type="match status" value="1"/>
</dbReference>
<name>A0A098M788_9BACL</name>
<gene>
    <name evidence="2" type="ORF">PWYN_25525</name>
</gene>
<protein>
    <submittedName>
        <fullName evidence="2">Oxidoreductase</fullName>
    </submittedName>
</protein>
<feature type="domain" description="NADP-dependent oxidoreductase" evidence="1">
    <location>
        <begin position="16"/>
        <end position="301"/>
    </location>
</feature>
<dbReference type="PRINTS" id="PR00069">
    <property type="entry name" value="ALDKETRDTASE"/>
</dbReference>
<dbReference type="eggNOG" id="COG0667">
    <property type="taxonomic scope" value="Bacteria"/>
</dbReference>
<organism evidence="2 3">
    <name type="scientific">Paenibacillus wynnii</name>
    <dbReference type="NCBI Taxonomy" id="268407"/>
    <lineage>
        <taxon>Bacteria</taxon>
        <taxon>Bacillati</taxon>
        <taxon>Bacillota</taxon>
        <taxon>Bacilli</taxon>
        <taxon>Bacillales</taxon>
        <taxon>Paenibacillaceae</taxon>
        <taxon>Paenibacillus</taxon>
    </lineage>
</organism>
<dbReference type="InterPro" id="IPR023210">
    <property type="entry name" value="NADP_OxRdtase_dom"/>
</dbReference>
<dbReference type="InterPro" id="IPR036812">
    <property type="entry name" value="NAD(P)_OxRdtase_dom_sf"/>
</dbReference>
<sequence>MKLRRYGTTGRLVSEVGFGGLQLGNQQDWKAMADPEAIALVHEALDRGINFFDTAPNYGRGKSEELLGKALLGRRSEVVINTKFGHTADGRTDYSADTLRASVEQSLSRLQTDYLDSILIHNPPFDVLDGKHGHYKVLEDLKSEGKILAYGVSVDSTRDMLEVINKSSIGVMEVMFNIFYQETAEAFKLAQENDIALIIKVPLDSGWLSGKYNSKSTFEGVRSRWSPEVISKRSDLVEKIQFITDKETTMSMAALRFILSYPEVSTVIPGVRNSAQLIENISAGANVMPKDQVKKLQELWETDIKFQNLGW</sequence>
<dbReference type="PANTHER" id="PTHR43312">
    <property type="entry name" value="D-THREO-ALDOSE 1-DEHYDROGENASE"/>
    <property type="match status" value="1"/>
</dbReference>
<dbReference type="InterPro" id="IPR053135">
    <property type="entry name" value="AKR2_Oxidoreductase"/>
</dbReference>
<keyword evidence="3" id="KW-1185">Reference proteome</keyword>
<dbReference type="CDD" id="cd19086">
    <property type="entry name" value="AKR_AKR11C1"/>
    <property type="match status" value="1"/>
</dbReference>
<accession>A0A098M788</accession>
<dbReference type="Proteomes" id="UP000029734">
    <property type="component" value="Unassembled WGS sequence"/>
</dbReference>
<dbReference type="SUPFAM" id="SSF51430">
    <property type="entry name" value="NAD(P)-linked oxidoreductase"/>
    <property type="match status" value="1"/>
</dbReference>
<dbReference type="AlphaFoldDB" id="A0A098M788"/>
<dbReference type="RefSeq" id="WP_036657404.1">
    <property type="nucleotide sequence ID" value="NZ_JQCR01000003.1"/>
</dbReference>
<proteinExistence type="predicted"/>
<reference evidence="2 3" key="1">
    <citation type="submission" date="2014-08" db="EMBL/GenBank/DDBJ databases">
        <authorList>
            <person name="den Bakker H.C."/>
        </authorList>
    </citation>
    <scope>NUCLEOTIDE SEQUENCE [LARGE SCALE GENOMIC DNA]</scope>
    <source>
        <strain evidence="2 3">DSM 18334</strain>
    </source>
</reference>
<dbReference type="EMBL" id="JQCR01000003">
    <property type="protein sequence ID" value="KGE17911.1"/>
    <property type="molecule type" value="Genomic_DNA"/>
</dbReference>
<reference evidence="2 3" key="2">
    <citation type="submission" date="2014-10" db="EMBL/GenBank/DDBJ databases">
        <title>Comparative genomics of the Paenibacillus odorifer group.</title>
        <authorList>
            <person name="Tsai Y.-C."/>
            <person name="Martin N."/>
            <person name="Korlach J."/>
            <person name="Wiedmann M."/>
        </authorList>
    </citation>
    <scope>NUCLEOTIDE SEQUENCE [LARGE SCALE GENOMIC DNA]</scope>
    <source>
        <strain evidence="2 3">DSM 18334</strain>
    </source>
</reference>
<evidence type="ECO:0000313" key="3">
    <source>
        <dbReference type="Proteomes" id="UP000029734"/>
    </source>
</evidence>
<dbReference type="GO" id="GO:0016491">
    <property type="term" value="F:oxidoreductase activity"/>
    <property type="evidence" value="ECO:0007669"/>
    <property type="project" value="InterPro"/>
</dbReference>
<dbReference type="STRING" id="268407.PWYN_25525"/>
<comment type="caution">
    <text evidence="2">The sequence shown here is derived from an EMBL/GenBank/DDBJ whole genome shotgun (WGS) entry which is preliminary data.</text>
</comment>
<dbReference type="PANTHER" id="PTHR43312:SF1">
    <property type="entry name" value="NADP-DEPENDENT OXIDOREDUCTASE DOMAIN-CONTAINING PROTEIN"/>
    <property type="match status" value="1"/>
</dbReference>
<dbReference type="Pfam" id="PF00248">
    <property type="entry name" value="Aldo_ket_red"/>
    <property type="match status" value="1"/>
</dbReference>
<dbReference type="OrthoDB" id="9773828at2"/>
<evidence type="ECO:0000313" key="2">
    <source>
        <dbReference type="EMBL" id="KGE17911.1"/>
    </source>
</evidence>